<dbReference type="GO" id="GO:0000155">
    <property type="term" value="F:phosphorelay sensor kinase activity"/>
    <property type="evidence" value="ECO:0007669"/>
    <property type="project" value="InterPro"/>
</dbReference>
<evidence type="ECO:0000256" key="6">
    <source>
        <dbReference type="ARBA" id="ARBA00022989"/>
    </source>
</evidence>
<feature type="transmembrane region" description="Helical" evidence="9">
    <location>
        <begin position="201"/>
        <end position="223"/>
    </location>
</feature>
<keyword evidence="7" id="KW-0902">Two-component regulatory system</keyword>
<evidence type="ECO:0000256" key="3">
    <source>
        <dbReference type="ARBA" id="ARBA00022679"/>
    </source>
</evidence>
<dbReference type="InterPro" id="IPR005467">
    <property type="entry name" value="His_kinase_dom"/>
</dbReference>
<comment type="subcellular location">
    <subcellularLocation>
        <location evidence="1">Cell membrane</location>
        <topology evidence="1">Multi-pass membrane protein</topology>
    </subcellularLocation>
</comment>
<gene>
    <name evidence="11" type="ORF">MTBPR1_10094</name>
</gene>
<dbReference type="CDD" id="cd18774">
    <property type="entry name" value="PDC2_HK_sensor"/>
    <property type="match status" value="1"/>
</dbReference>
<dbReference type="SUPFAM" id="SSF55874">
    <property type="entry name" value="ATPase domain of HSP90 chaperone/DNA topoisomerase II/histidine kinase"/>
    <property type="match status" value="1"/>
</dbReference>
<reference evidence="11 12" key="1">
    <citation type="submission" date="2016-07" db="EMBL/GenBank/DDBJ databases">
        <authorList>
            <person name="Lefevre C.T."/>
        </authorList>
    </citation>
    <scope>NUCLEOTIDE SEQUENCE [LARGE SCALE GENOMIC DNA]</scope>
    <source>
        <strain evidence="11">PR1</strain>
    </source>
</reference>
<accession>A0A1C3RC40</accession>
<evidence type="ECO:0000313" key="11">
    <source>
        <dbReference type="EMBL" id="SCA54847.1"/>
    </source>
</evidence>
<dbReference type="STRING" id="1867952.MTBPR1_10094"/>
<dbReference type="Gene3D" id="3.30.565.10">
    <property type="entry name" value="Histidine kinase-like ATPase, C-terminal domain"/>
    <property type="match status" value="1"/>
</dbReference>
<dbReference type="PANTHER" id="PTHR24421:SF59">
    <property type="entry name" value="OXYGEN SENSOR HISTIDINE KINASE NREB"/>
    <property type="match status" value="1"/>
</dbReference>
<dbReference type="InterPro" id="IPR033480">
    <property type="entry name" value="sCache_2"/>
</dbReference>
<evidence type="ECO:0000256" key="1">
    <source>
        <dbReference type="ARBA" id="ARBA00004651"/>
    </source>
</evidence>
<dbReference type="InterPro" id="IPR050482">
    <property type="entry name" value="Sensor_HK_TwoCompSys"/>
</dbReference>
<dbReference type="Pfam" id="PF07730">
    <property type="entry name" value="HisKA_3"/>
    <property type="match status" value="1"/>
</dbReference>
<proteinExistence type="predicted"/>
<sequence length="459" mass="51829">MLRLKILLLAVLPLFFAVSAIIFILFFQSDDLIDEQLQRVETNVISAKTDELKHYMHMALTAVDHVYQNAGDDDEVAKEKVKAILNDLTYGKDGYFFVYAGDGTGLVHPGQPEIVGLNWWGLQDSKGRLVIKELTERARKGGGYYRYLWEKPSSDEVAEKLSYAVMLEKWDWMIGTGIYLDDIYNQIEARKKEIKDRIERTFFLIFWIAVMALAGVFTSGLVINANERKLADTKLKELTQRIVEFQEEERGRVSRELHDGISQILVSVKYSIELAIDKIHAGSSDAIKPMEKGAKGLREAIGEVRRISRDLRPSVLDDIGLSAALDAMSHEFGERTGIEATFKKHPFTKQLGPDIKTTLFRIAQEALTNIERHSGASQVKIELVKRVDGIRMIISDDGVGFDVLRMEGRKNAFQGIGLRNMQERIEFHGGELTVWSSPEKGTVVESKLPLKVLLQVDNG</sequence>
<feature type="domain" description="Histidine kinase" evidence="10">
    <location>
        <begin position="359"/>
        <end position="452"/>
    </location>
</feature>
<dbReference type="RefSeq" id="WP_069185586.1">
    <property type="nucleotide sequence ID" value="NZ_FLYE01000001.1"/>
</dbReference>
<dbReference type="PIRSF" id="PIRSF037314">
    <property type="entry name" value="STHK_MctS"/>
    <property type="match status" value="1"/>
</dbReference>
<dbReference type="Proteomes" id="UP000231658">
    <property type="component" value="Unassembled WGS sequence"/>
</dbReference>
<dbReference type="PANTHER" id="PTHR24421">
    <property type="entry name" value="NITRATE/NITRITE SENSOR PROTEIN NARX-RELATED"/>
    <property type="match status" value="1"/>
</dbReference>
<dbReference type="OrthoDB" id="9778496at2"/>
<keyword evidence="2" id="KW-1003">Cell membrane</keyword>
<keyword evidence="8 9" id="KW-0472">Membrane</keyword>
<evidence type="ECO:0000256" key="7">
    <source>
        <dbReference type="ARBA" id="ARBA00023012"/>
    </source>
</evidence>
<keyword evidence="3" id="KW-0808">Transferase</keyword>
<evidence type="ECO:0000259" key="10">
    <source>
        <dbReference type="PROSITE" id="PS50109"/>
    </source>
</evidence>
<dbReference type="GO" id="GO:0005886">
    <property type="term" value="C:plasma membrane"/>
    <property type="evidence" value="ECO:0007669"/>
    <property type="project" value="UniProtKB-SubCell"/>
</dbReference>
<dbReference type="Pfam" id="PF02518">
    <property type="entry name" value="HATPase_c"/>
    <property type="match status" value="1"/>
</dbReference>
<evidence type="ECO:0000256" key="5">
    <source>
        <dbReference type="ARBA" id="ARBA00022777"/>
    </source>
</evidence>
<evidence type="ECO:0000256" key="2">
    <source>
        <dbReference type="ARBA" id="ARBA00022475"/>
    </source>
</evidence>
<evidence type="ECO:0000256" key="8">
    <source>
        <dbReference type="ARBA" id="ARBA00023136"/>
    </source>
</evidence>
<evidence type="ECO:0000313" key="12">
    <source>
        <dbReference type="Proteomes" id="UP000231658"/>
    </source>
</evidence>
<keyword evidence="5 11" id="KW-0418">Kinase</keyword>
<organism evidence="11 12">
    <name type="scientific">Candidatus Terasakiella magnetica</name>
    <dbReference type="NCBI Taxonomy" id="1867952"/>
    <lineage>
        <taxon>Bacteria</taxon>
        <taxon>Pseudomonadati</taxon>
        <taxon>Pseudomonadota</taxon>
        <taxon>Alphaproteobacteria</taxon>
        <taxon>Rhodospirillales</taxon>
        <taxon>Terasakiellaceae</taxon>
        <taxon>Terasakiella</taxon>
    </lineage>
</organism>
<evidence type="ECO:0000256" key="4">
    <source>
        <dbReference type="ARBA" id="ARBA00022692"/>
    </source>
</evidence>
<dbReference type="InterPro" id="IPR017171">
    <property type="entry name" value="Sig_transdc_His_kinase_MctS"/>
</dbReference>
<dbReference type="PROSITE" id="PS50109">
    <property type="entry name" value="HIS_KIN"/>
    <property type="match status" value="1"/>
</dbReference>
<keyword evidence="6 9" id="KW-1133">Transmembrane helix</keyword>
<keyword evidence="12" id="KW-1185">Reference proteome</keyword>
<dbReference type="InterPro" id="IPR036890">
    <property type="entry name" value="HATPase_C_sf"/>
</dbReference>
<evidence type="ECO:0000256" key="9">
    <source>
        <dbReference type="SAM" id="Phobius"/>
    </source>
</evidence>
<dbReference type="Gene3D" id="3.30.450.20">
    <property type="entry name" value="PAS domain"/>
    <property type="match status" value="1"/>
</dbReference>
<dbReference type="SMART" id="SM00387">
    <property type="entry name" value="HATPase_c"/>
    <property type="match status" value="1"/>
</dbReference>
<dbReference type="Pfam" id="PF17200">
    <property type="entry name" value="sCache_2"/>
    <property type="match status" value="1"/>
</dbReference>
<feature type="transmembrane region" description="Helical" evidence="9">
    <location>
        <begin position="6"/>
        <end position="27"/>
    </location>
</feature>
<dbReference type="Gene3D" id="1.20.5.1930">
    <property type="match status" value="1"/>
</dbReference>
<dbReference type="EMBL" id="FLYE01000001">
    <property type="protein sequence ID" value="SCA54847.1"/>
    <property type="molecule type" value="Genomic_DNA"/>
</dbReference>
<keyword evidence="4 9" id="KW-0812">Transmembrane</keyword>
<dbReference type="CDD" id="cd16917">
    <property type="entry name" value="HATPase_UhpB-NarQ-NarX-like"/>
    <property type="match status" value="1"/>
</dbReference>
<dbReference type="SMART" id="SM01049">
    <property type="entry name" value="Cache_2"/>
    <property type="match status" value="1"/>
</dbReference>
<dbReference type="GO" id="GO:0046983">
    <property type="term" value="F:protein dimerization activity"/>
    <property type="evidence" value="ECO:0007669"/>
    <property type="project" value="InterPro"/>
</dbReference>
<name>A0A1C3RC40_9PROT</name>
<dbReference type="AlphaFoldDB" id="A0A1C3RC40"/>
<dbReference type="InterPro" id="IPR011712">
    <property type="entry name" value="Sig_transdc_His_kin_sub3_dim/P"/>
</dbReference>
<dbReference type="InterPro" id="IPR003594">
    <property type="entry name" value="HATPase_dom"/>
</dbReference>
<protein>
    <submittedName>
        <fullName evidence="11">Sensor histidine kinase</fullName>
    </submittedName>
</protein>